<dbReference type="AlphaFoldDB" id="A0A1F5JYF1"/>
<feature type="transmembrane region" description="Helical" evidence="10">
    <location>
        <begin position="339"/>
        <end position="357"/>
    </location>
</feature>
<dbReference type="InterPro" id="IPR007315">
    <property type="entry name" value="PIG-V/Gpi18"/>
</dbReference>
<keyword evidence="5" id="KW-0808">Transferase</keyword>
<feature type="transmembrane region" description="Helical" evidence="10">
    <location>
        <begin position="221"/>
        <end position="240"/>
    </location>
</feature>
<feature type="transmembrane region" description="Helical" evidence="10">
    <location>
        <begin position="12"/>
        <end position="36"/>
    </location>
</feature>
<evidence type="ECO:0000256" key="2">
    <source>
        <dbReference type="ARBA" id="ARBA00004687"/>
    </source>
</evidence>
<proteinExistence type="predicted"/>
<evidence type="ECO:0000256" key="3">
    <source>
        <dbReference type="ARBA" id="ARBA00022502"/>
    </source>
</evidence>
<accession>A0A1F5JYF1</accession>
<organism evidence="11 12">
    <name type="scientific">Candidatus Daviesbacteria bacterium RIFCSPHIGHO2_02_FULL_41_10</name>
    <dbReference type="NCBI Taxonomy" id="1797774"/>
    <lineage>
        <taxon>Bacteria</taxon>
        <taxon>Candidatus Daviesiibacteriota</taxon>
    </lineage>
</organism>
<keyword evidence="4" id="KW-0328">Glycosyltransferase</keyword>
<dbReference type="GO" id="GO:0000009">
    <property type="term" value="F:alpha-1,6-mannosyltransferase activity"/>
    <property type="evidence" value="ECO:0007669"/>
    <property type="project" value="InterPro"/>
</dbReference>
<sequence length="387" mass="44443">MKSRISLNSPIFKLLMIFLTWRIILIVILLFSIGLIPLGNKDRFLGGGSINYGMAPQLFSWANFDGEHYLSIAIFGYKNLEQAFFPVYPMLISFFSRPDSTNMLLSLINTSIVGLLISNISFFFALLFLWKLIKIDFSERIAYLTIILLLVFPTSFYFGAVYNESLFLLISVLSFYFARKGNWFLAGLFGMIASATRIFGILLLPALLIEALQQRTNLSKFVWIILIPLGLVVYMFYQFFTVGDFIAFYHLQKIVGEQHQSGFTLLPQVYYRYIKMIFTVDIQNPIFQTIVLEFIVGISFFLLPIYGYYKKIRPSYLIYALLGFLTPTIQGSLSSVPRYVIVFFPSFLAAAFFISKLPKFIQILLLILLFLGLVAETALFLRGYWVA</sequence>
<dbReference type="GO" id="GO:0004376">
    <property type="term" value="F:GPI mannosyltransferase activity"/>
    <property type="evidence" value="ECO:0007669"/>
    <property type="project" value="InterPro"/>
</dbReference>
<dbReference type="GO" id="GO:0031501">
    <property type="term" value="C:mannosyltransferase complex"/>
    <property type="evidence" value="ECO:0007669"/>
    <property type="project" value="TreeGrafter"/>
</dbReference>
<feature type="transmembrane region" description="Helical" evidence="10">
    <location>
        <begin position="364"/>
        <end position="385"/>
    </location>
</feature>
<dbReference type="EMBL" id="MFDB01000008">
    <property type="protein sequence ID" value="OGE33560.1"/>
    <property type="molecule type" value="Genomic_DNA"/>
</dbReference>
<evidence type="ECO:0000256" key="8">
    <source>
        <dbReference type="ARBA" id="ARBA00022989"/>
    </source>
</evidence>
<feature type="transmembrane region" description="Helical" evidence="10">
    <location>
        <begin position="286"/>
        <end position="309"/>
    </location>
</feature>
<dbReference type="GO" id="GO:0006506">
    <property type="term" value="P:GPI anchor biosynthetic process"/>
    <property type="evidence" value="ECO:0007669"/>
    <property type="project" value="UniProtKB-UniPathway"/>
</dbReference>
<dbReference type="PANTHER" id="PTHR12468">
    <property type="entry name" value="GPI MANNOSYLTRANSFERASE 2"/>
    <property type="match status" value="1"/>
</dbReference>
<feature type="transmembrane region" description="Helical" evidence="10">
    <location>
        <begin position="141"/>
        <end position="163"/>
    </location>
</feature>
<keyword evidence="9 10" id="KW-0472">Membrane</keyword>
<evidence type="ECO:0000256" key="9">
    <source>
        <dbReference type="ARBA" id="ARBA00023136"/>
    </source>
</evidence>
<keyword evidence="6 10" id="KW-0812">Transmembrane</keyword>
<evidence type="ECO:0000256" key="1">
    <source>
        <dbReference type="ARBA" id="ARBA00004477"/>
    </source>
</evidence>
<reference evidence="11 12" key="1">
    <citation type="journal article" date="2016" name="Nat. Commun.">
        <title>Thousands of microbial genomes shed light on interconnected biogeochemical processes in an aquifer system.</title>
        <authorList>
            <person name="Anantharaman K."/>
            <person name="Brown C.T."/>
            <person name="Hug L.A."/>
            <person name="Sharon I."/>
            <person name="Castelle C.J."/>
            <person name="Probst A.J."/>
            <person name="Thomas B.C."/>
            <person name="Singh A."/>
            <person name="Wilkins M.J."/>
            <person name="Karaoz U."/>
            <person name="Brodie E.L."/>
            <person name="Williams K.H."/>
            <person name="Hubbard S.S."/>
            <person name="Banfield J.F."/>
        </authorList>
    </citation>
    <scope>NUCLEOTIDE SEQUENCE [LARGE SCALE GENOMIC DNA]</scope>
</reference>
<dbReference type="GO" id="GO:0016020">
    <property type="term" value="C:membrane"/>
    <property type="evidence" value="ECO:0007669"/>
    <property type="project" value="GOC"/>
</dbReference>
<comment type="caution">
    <text evidence="11">The sequence shown here is derived from an EMBL/GenBank/DDBJ whole genome shotgun (WGS) entry which is preliminary data.</text>
</comment>
<name>A0A1F5JYF1_9BACT</name>
<feature type="transmembrane region" description="Helical" evidence="10">
    <location>
        <begin position="103"/>
        <end position="129"/>
    </location>
</feature>
<feature type="transmembrane region" description="Helical" evidence="10">
    <location>
        <begin position="316"/>
        <end position="333"/>
    </location>
</feature>
<keyword evidence="3" id="KW-0337">GPI-anchor biosynthesis</keyword>
<comment type="subcellular location">
    <subcellularLocation>
        <location evidence="1">Endoplasmic reticulum membrane</location>
        <topology evidence="1">Multi-pass membrane protein</topology>
    </subcellularLocation>
</comment>
<keyword evidence="7" id="KW-0256">Endoplasmic reticulum</keyword>
<comment type="pathway">
    <text evidence="2">Glycolipid biosynthesis; glycosylphosphatidylinositol-anchor biosynthesis.</text>
</comment>
<dbReference type="PANTHER" id="PTHR12468:SF2">
    <property type="entry name" value="GPI MANNOSYLTRANSFERASE 2"/>
    <property type="match status" value="1"/>
</dbReference>
<evidence type="ECO:0000313" key="11">
    <source>
        <dbReference type="EMBL" id="OGE33560.1"/>
    </source>
</evidence>
<feature type="transmembrane region" description="Helical" evidence="10">
    <location>
        <begin position="183"/>
        <end position="209"/>
    </location>
</feature>
<evidence type="ECO:0000256" key="6">
    <source>
        <dbReference type="ARBA" id="ARBA00022692"/>
    </source>
</evidence>
<keyword evidence="8 10" id="KW-1133">Transmembrane helix</keyword>
<protein>
    <recommendedName>
        <fullName evidence="13">Glycosyltransferase RgtA/B/C/D-like domain-containing protein</fullName>
    </recommendedName>
</protein>
<dbReference type="UniPathway" id="UPA00196"/>
<evidence type="ECO:0000256" key="7">
    <source>
        <dbReference type="ARBA" id="ARBA00022824"/>
    </source>
</evidence>
<gene>
    <name evidence="11" type="ORF">A3D83_01150</name>
</gene>
<evidence type="ECO:0000313" key="12">
    <source>
        <dbReference type="Proteomes" id="UP000177258"/>
    </source>
</evidence>
<evidence type="ECO:0000256" key="4">
    <source>
        <dbReference type="ARBA" id="ARBA00022676"/>
    </source>
</evidence>
<dbReference type="Proteomes" id="UP000177258">
    <property type="component" value="Unassembled WGS sequence"/>
</dbReference>
<evidence type="ECO:0000256" key="10">
    <source>
        <dbReference type="SAM" id="Phobius"/>
    </source>
</evidence>
<evidence type="ECO:0008006" key="13">
    <source>
        <dbReference type="Google" id="ProtNLM"/>
    </source>
</evidence>
<evidence type="ECO:0000256" key="5">
    <source>
        <dbReference type="ARBA" id="ARBA00022679"/>
    </source>
</evidence>